<evidence type="ECO:0000313" key="2">
    <source>
        <dbReference type="Proteomes" id="UP000481861"/>
    </source>
</evidence>
<proteinExistence type="predicted"/>
<comment type="caution">
    <text evidence="1">The sequence shown here is derived from an EMBL/GenBank/DDBJ whole genome shotgun (WGS) entry which is preliminary data.</text>
</comment>
<dbReference type="AlphaFoldDB" id="A0A7C8M1W0"/>
<name>A0A7C8M1W0_9PLEO</name>
<dbReference type="OrthoDB" id="3800181at2759"/>
<dbReference type="EMBL" id="JAADJZ010000023">
    <property type="protein sequence ID" value="KAF2867480.1"/>
    <property type="molecule type" value="Genomic_DNA"/>
</dbReference>
<organism evidence="1 2">
    <name type="scientific">Massariosphaeria phaeospora</name>
    <dbReference type="NCBI Taxonomy" id="100035"/>
    <lineage>
        <taxon>Eukaryota</taxon>
        <taxon>Fungi</taxon>
        <taxon>Dikarya</taxon>
        <taxon>Ascomycota</taxon>
        <taxon>Pezizomycotina</taxon>
        <taxon>Dothideomycetes</taxon>
        <taxon>Pleosporomycetidae</taxon>
        <taxon>Pleosporales</taxon>
        <taxon>Pleosporales incertae sedis</taxon>
        <taxon>Massariosphaeria</taxon>
    </lineage>
</organism>
<accession>A0A7C8M1W0</accession>
<sequence length="212" mass="25008">MATPSPRLPFIDLPAELRLEIYSCIIPPNPSPRALYSHRGLFLSCRQIHDELQRECVKELDKPLEEIKRAWPIATFQEYRERYAPKSRIELRMPPPPTKLCQARRMVFKIPVVIPIDKSFDNWSYDREILNKCREVELKTFLDFLAQRLARSFTIRLYGVDPILGRPILADINDVFDEQRRSPNVTVRYWAEWLSRRPCDLSVGLCQPRRAD</sequence>
<protein>
    <recommendedName>
        <fullName evidence="3">F-box domain-containing protein</fullName>
    </recommendedName>
</protein>
<evidence type="ECO:0000313" key="1">
    <source>
        <dbReference type="EMBL" id="KAF2867480.1"/>
    </source>
</evidence>
<reference evidence="1 2" key="1">
    <citation type="submission" date="2020-01" db="EMBL/GenBank/DDBJ databases">
        <authorList>
            <consortium name="DOE Joint Genome Institute"/>
            <person name="Haridas S."/>
            <person name="Albert R."/>
            <person name="Binder M."/>
            <person name="Bloem J."/>
            <person name="Labutti K."/>
            <person name="Salamov A."/>
            <person name="Andreopoulos B."/>
            <person name="Baker S.E."/>
            <person name="Barry K."/>
            <person name="Bills G."/>
            <person name="Bluhm B.H."/>
            <person name="Cannon C."/>
            <person name="Castanera R."/>
            <person name="Culley D.E."/>
            <person name="Daum C."/>
            <person name="Ezra D."/>
            <person name="Gonzalez J.B."/>
            <person name="Henrissat B."/>
            <person name="Kuo A."/>
            <person name="Liang C."/>
            <person name="Lipzen A."/>
            <person name="Lutzoni F."/>
            <person name="Magnuson J."/>
            <person name="Mondo S."/>
            <person name="Nolan M."/>
            <person name="Ohm R."/>
            <person name="Pangilinan J."/>
            <person name="Park H.-J.H."/>
            <person name="Ramirez L."/>
            <person name="Alfaro M."/>
            <person name="Sun H."/>
            <person name="Tritt A."/>
            <person name="Yoshinaga Y."/>
            <person name="Zwiers L.-H.L."/>
            <person name="Turgeon B.G."/>
            <person name="Goodwin S.B."/>
            <person name="Spatafora J.W."/>
            <person name="Crous P.W."/>
            <person name="Grigoriev I.V."/>
        </authorList>
    </citation>
    <scope>NUCLEOTIDE SEQUENCE [LARGE SCALE GENOMIC DNA]</scope>
    <source>
        <strain evidence="1 2">CBS 611.86</strain>
    </source>
</reference>
<gene>
    <name evidence="1" type="ORF">BDV95DRAFT_180591</name>
</gene>
<evidence type="ECO:0008006" key="3">
    <source>
        <dbReference type="Google" id="ProtNLM"/>
    </source>
</evidence>
<keyword evidence="2" id="KW-1185">Reference proteome</keyword>
<dbReference type="Proteomes" id="UP000481861">
    <property type="component" value="Unassembled WGS sequence"/>
</dbReference>